<accession>A0ABX1LTV3</accession>
<evidence type="ECO:0000313" key="2">
    <source>
        <dbReference type="Proteomes" id="UP000738376"/>
    </source>
</evidence>
<keyword evidence="2" id="KW-1185">Reference proteome</keyword>
<dbReference type="Proteomes" id="UP000738376">
    <property type="component" value="Unassembled WGS sequence"/>
</dbReference>
<protein>
    <submittedName>
        <fullName evidence="1">DUF4258 domain-containing protein</fullName>
    </submittedName>
</protein>
<reference evidence="1 2" key="1">
    <citation type="submission" date="2020-03" db="EMBL/GenBank/DDBJ databases">
        <title>Draft Genome Sequence of 2-Methylisoborneol Producing Pseudanabaena yagii Strain GIHE-NHR1 Isolated from North Han River in South Korea.</title>
        <authorList>
            <person name="Jeong J."/>
        </authorList>
    </citation>
    <scope>NUCLEOTIDE SEQUENCE [LARGE SCALE GENOMIC DNA]</scope>
    <source>
        <strain evidence="1 2">GIHE-NHR1</strain>
    </source>
</reference>
<evidence type="ECO:0000313" key="1">
    <source>
        <dbReference type="EMBL" id="NMF58199.1"/>
    </source>
</evidence>
<gene>
    <name evidence="1" type="ORF">HC246_09240</name>
</gene>
<comment type="caution">
    <text evidence="1">The sequence shown here is derived from an EMBL/GenBank/DDBJ whole genome shotgun (WGS) entry which is preliminary data.</text>
</comment>
<dbReference type="RefSeq" id="WP_169363127.1">
    <property type="nucleotide sequence ID" value="NZ_JAAVJL010000001.1"/>
</dbReference>
<dbReference type="Pfam" id="PF14076">
    <property type="entry name" value="DUF4258"/>
    <property type="match status" value="1"/>
</dbReference>
<proteinExistence type="predicted"/>
<dbReference type="EMBL" id="JAAVJL010000001">
    <property type="protein sequence ID" value="NMF58199.1"/>
    <property type="molecule type" value="Genomic_DNA"/>
</dbReference>
<sequence>MDFELTEHAKLRISDRQISLNWIEMTLRAPQKVELDSKDPDLRHALLAIGDYDNRVLRVIYNVKITPNKVVSVYFDRKMRGKL</sequence>
<dbReference type="InterPro" id="IPR025354">
    <property type="entry name" value="DUF4258"/>
</dbReference>
<name>A0ABX1LTV3_9CYAN</name>
<organism evidence="1 2">
    <name type="scientific">Pseudanabaena yagii GIHE-NHR1</name>
    <dbReference type="NCBI Taxonomy" id="2722753"/>
    <lineage>
        <taxon>Bacteria</taxon>
        <taxon>Bacillati</taxon>
        <taxon>Cyanobacteriota</taxon>
        <taxon>Cyanophyceae</taxon>
        <taxon>Pseudanabaenales</taxon>
        <taxon>Pseudanabaenaceae</taxon>
        <taxon>Pseudanabaena</taxon>
        <taxon>Pseudanabaena yagii</taxon>
    </lineage>
</organism>